<sequence length="158" mass="17136">MARNPALAINFPKFDNEIARLPSIIVVLTSLSFAASSSTSSSSSISVDIGDDDDNDGDGDDIDDDDFIIINDVDGVGVDDNNNNSFDDDFTSENKEKQKYIPAAKTNQKHQPYEKINVEPSNGIRNGLPVNCIVYAPYLGTAQSNIFINIQLANASLF</sequence>
<evidence type="ECO:0000313" key="3">
    <source>
        <dbReference type="Proteomes" id="UP000887458"/>
    </source>
</evidence>
<dbReference type="Proteomes" id="UP000887458">
    <property type="component" value="Unassembled WGS sequence"/>
</dbReference>
<evidence type="ECO:0000256" key="1">
    <source>
        <dbReference type="SAM" id="MobiDB-lite"/>
    </source>
</evidence>
<keyword evidence="3" id="KW-1185">Reference proteome</keyword>
<reference evidence="2 3" key="2">
    <citation type="journal article" date="2022" name="Mol. Biol. Evol.">
        <title>Comparative Genomics Reveals Insights into the Divergent Evolution of Astigmatic Mites and Household Pest Adaptations.</title>
        <authorList>
            <person name="Xiong Q."/>
            <person name="Wan A.T."/>
            <person name="Liu X."/>
            <person name="Fung C.S."/>
            <person name="Xiao X."/>
            <person name="Malainual N."/>
            <person name="Hou J."/>
            <person name="Wang L."/>
            <person name="Wang M."/>
            <person name="Yang K.Y."/>
            <person name="Cui Y."/>
            <person name="Leung E.L."/>
            <person name="Nong W."/>
            <person name="Shin S.K."/>
            <person name="Au S.W."/>
            <person name="Jeong K.Y."/>
            <person name="Chew F.T."/>
            <person name="Hui J.H."/>
            <person name="Leung T.F."/>
            <person name="Tungtrongchitr A."/>
            <person name="Zhong N."/>
            <person name="Liu Z."/>
            <person name="Tsui S.K."/>
        </authorList>
    </citation>
    <scope>NUCLEOTIDE SEQUENCE [LARGE SCALE GENOMIC DNA]</scope>
    <source>
        <strain evidence="2">Derp</strain>
    </source>
</reference>
<dbReference type="EMBL" id="NJHN03000099">
    <property type="protein sequence ID" value="KAH9415262.1"/>
    <property type="molecule type" value="Genomic_DNA"/>
</dbReference>
<accession>A0ABQ8IY84</accession>
<organism evidence="2 3">
    <name type="scientific">Dermatophagoides pteronyssinus</name>
    <name type="common">European house dust mite</name>
    <dbReference type="NCBI Taxonomy" id="6956"/>
    <lineage>
        <taxon>Eukaryota</taxon>
        <taxon>Metazoa</taxon>
        <taxon>Ecdysozoa</taxon>
        <taxon>Arthropoda</taxon>
        <taxon>Chelicerata</taxon>
        <taxon>Arachnida</taxon>
        <taxon>Acari</taxon>
        <taxon>Acariformes</taxon>
        <taxon>Sarcoptiformes</taxon>
        <taxon>Astigmata</taxon>
        <taxon>Psoroptidia</taxon>
        <taxon>Analgoidea</taxon>
        <taxon>Pyroglyphidae</taxon>
        <taxon>Dermatophagoidinae</taxon>
        <taxon>Dermatophagoides</taxon>
    </lineage>
</organism>
<name>A0ABQ8IY84_DERPT</name>
<protein>
    <submittedName>
        <fullName evidence="2">Uncharacterized protein</fullName>
    </submittedName>
</protein>
<comment type="caution">
    <text evidence="2">The sequence shown here is derived from an EMBL/GenBank/DDBJ whole genome shotgun (WGS) entry which is preliminary data.</text>
</comment>
<feature type="compositionally biased region" description="Acidic residues" evidence="1">
    <location>
        <begin position="49"/>
        <end position="64"/>
    </location>
</feature>
<feature type="region of interest" description="Disordered" evidence="1">
    <location>
        <begin position="37"/>
        <end position="64"/>
    </location>
</feature>
<proteinExistence type="predicted"/>
<feature type="compositionally biased region" description="Low complexity" evidence="1">
    <location>
        <begin position="37"/>
        <end position="48"/>
    </location>
</feature>
<evidence type="ECO:0000313" key="2">
    <source>
        <dbReference type="EMBL" id="KAH9415262.1"/>
    </source>
</evidence>
<reference evidence="2 3" key="1">
    <citation type="journal article" date="2018" name="J. Allergy Clin. Immunol.">
        <title>High-quality assembly of Dermatophagoides pteronyssinus genome and transcriptome reveals a wide range of novel allergens.</title>
        <authorList>
            <person name="Liu X.Y."/>
            <person name="Yang K.Y."/>
            <person name="Wang M.Q."/>
            <person name="Kwok J.S."/>
            <person name="Zeng X."/>
            <person name="Yang Z."/>
            <person name="Xiao X.J."/>
            <person name="Lau C.P."/>
            <person name="Li Y."/>
            <person name="Huang Z.M."/>
            <person name="Ba J.G."/>
            <person name="Yim A.K."/>
            <person name="Ouyang C.Y."/>
            <person name="Ngai S.M."/>
            <person name="Chan T.F."/>
            <person name="Leung E.L."/>
            <person name="Liu L."/>
            <person name="Liu Z.G."/>
            <person name="Tsui S.K."/>
        </authorList>
    </citation>
    <scope>NUCLEOTIDE SEQUENCE [LARGE SCALE GENOMIC DNA]</scope>
    <source>
        <strain evidence="2">Derp</strain>
    </source>
</reference>
<gene>
    <name evidence="2" type="ORF">DERP_006356</name>
</gene>